<comment type="caution">
    <text evidence="2">The sequence shown here is derived from an EMBL/GenBank/DDBJ whole genome shotgun (WGS) entry which is preliminary data.</text>
</comment>
<sequence length="283" mass="32347">MSDGDTTAGMIPVVVLNLKSSTARRQQIDARLENLGIDYHFFDAIDGHLLSAKELERLAPPSSLLFDRSLTSGEIGCATSHFAVIRQLAGEEHDFVCVLEDDVIPLSDNIRHFLQPQTLAALPEFDVLRMMSDPARWRMPAWQVARVHDRCIYAMARPGFGTQGMIYSRAGLRKLVGQIGAIKAPVDFMFFHDCHIAGLRVLEIRPGLFEHDQQFLHPEFVKSSDIGIRPIANRRSMSLNDRIRRNLLRQRRKRMAVRSFIQAWGFRSLLRILLQWLPGPYFR</sequence>
<dbReference type="Pfam" id="PF01755">
    <property type="entry name" value="Glyco_transf_25"/>
    <property type="match status" value="1"/>
</dbReference>
<accession>A0A7V8NUW2</accession>
<organism evidence="2 3">
    <name type="scientific">Candidatus Acidiferrum panamense</name>
    <dbReference type="NCBI Taxonomy" id="2741543"/>
    <lineage>
        <taxon>Bacteria</taxon>
        <taxon>Pseudomonadati</taxon>
        <taxon>Acidobacteriota</taxon>
        <taxon>Terriglobia</taxon>
        <taxon>Candidatus Acidiferrales</taxon>
        <taxon>Candidatus Acidiferrum</taxon>
    </lineage>
</organism>
<protein>
    <submittedName>
        <fullName evidence="2">Glycosyltransferase family 25 protein</fullName>
    </submittedName>
</protein>
<dbReference type="InterPro" id="IPR002654">
    <property type="entry name" value="Glyco_trans_25"/>
</dbReference>
<keyword evidence="3" id="KW-1185">Reference proteome</keyword>
<dbReference type="AlphaFoldDB" id="A0A7V8NUW2"/>
<evidence type="ECO:0000259" key="1">
    <source>
        <dbReference type="Pfam" id="PF01755"/>
    </source>
</evidence>
<reference evidence="2" key="1">
    <citation type="submission" date="2020-06" db="EMBL/GenBank/DDBJ databases">
        <title>Legume-microbial interactions unlock mineral nutrients during tropical forest succession.</title>
        <authorList>
            <person name="Epihov D.Z."/>
        </authorList>
    </citation>
    <scope>NUCLEOTIDE SEQUENCE [LARGE SCALE GENOMIC DNA]</scope>
    <source>
        <strain evidence="2">Pan2503</strain>
    </source>
</reference>
<feature type="domain" description="Glycosyl transferase family 25" evidence="1">
    <location>
        <begin position="10"/>
        <end position="189"/>
    </location>
</feature>
<proteinExistence type="predicted"/>
<evidence type="ECO:0000313" key="2">
    <source>
        <dbReference type="EMBL" id="MBA0087670.1"/>
    </source>
</evidence>
<dbReference type="EMBL" id="JACDQQ010002122">
    <property type="protein sequence ID" value="MBA0087670.1"/>
    <property type="molecule type" value="Genomic_DNA"/>
</dbReference>
<name>A0A7V8NUW2_9BACT</name>
<dbReference type="CDD" id="cd06532">
    <property type="entry name" value="Glyco_transf_25"/>
    <property type="match status" value="1"/>
</dbReference>
<dbReference type="GO" id="GO:0016740">
    <property type="term" value="F:transferase activity"/>
    <property type="evidence" value="ECO:0007669"/>
    <property type="project" value="UniProtKB-KW"/>
</dbReference>
<dbReference type="Proteomes" id="UP000567293">
    <property type="component" value="Unassembled WGS sequence"/>
</dbReference>
<evidence type="ECO:0000313" key="3">
    <source>
        <dbReference type="Proteomes" id="UP000567293"/>
    </source>
</evidence>
<gene>
    <name evidence="2" type="ORF">HRJ53_22015</name>
</gene>